<dbReference type="Proteomes" id="UP000249873">
    <property type="component" value="Chromosome"/>
</dbReference>
<feature type="transmembrane region" description="Helical" evidence="1">
    <location>
        <begin position="109"/>
        <end position="131"/>
    </location>
</feature>
<reference evidence="2 3" key="1">
    <citation type="submission" date="2018-05" db="EMBL/GenBank/DDBJ databases">
        <title>Complete genome sequence of Arcticibacterium luteifluviistationis SM1504T, a cytophagaceae bacterium isolated from Arctic surface seawater.</title>
        <authorList>
            <person name="Li Y."/>
            <person name="Qin Q.-L."/>
        </authorList>
    </citation>
    <scope>NUCLEOTIDE SEQUENCE [LARGE SCALE GENOMIC DNA]</scope>
    <source>
        <strain evidence="2 3">SM1504</strain>
    </source>
</reference>
<dbReference type="OrthoDB" id="345237at2"/>
<evidence type="ECO:0000313" key="2">
    <source>
        <dbReference type="EMBL" id="AWV97884.1"/>
    </source>
</evidence>
<proteinExistence type="predicted"/>
<feature type="transmembrane region" description="Helical" evidence="1">
    <location>
        <begin position="71"/>
        <end position="97"/>
    </location>
</feature>
<name>A0A2Z4G9R0_9BACT</name>
<keyword evidence="1" id="KW-1133">Transmembrane helix</keyword>
<feature type="transmembrane region" description="Helical" evidence="1">
    <location>
        <begin position="33"/>
        <end position="51"/>
    </location>
</feature>
<keyword evidence="1" id="KW-0812">Transmembrane</keyword>
<dbReference type="InterPro" id="IPR025461">
    <property type="entry name" value="ABA4-like"/>
</dbReference>
<evidence type="ECO:0000256" key="1">
    <source>
        <dbReference type="SAM" id="Phobius"/>
    </source>
</evidence>
<evidence type="ECO:0000313" key="3">
    <source>
        <dbReference type="Proteomes" id="UP000249873"/>
    </source>
</evidence>
<keyword evidence="1" id="KW-0472">Membrane</keyword>
<gene>
    <name evidence="2" type="ORF">DJ013_06765</name>
</gene>
<feature type="transmembrane region" description="Helical" evidence="1">
    <location>
        <begin position="6"/>
        <end position="24"/>
    </location>
</feature>
<keyword evidence="3" id="KW-1185">Reference proteome</keyword>
<dbReference type="KEGG" id="als:DJ013_06765"/>
<organism evidence="2 3">
    <name type="scientific">Arcticibacterium luteifluviistationis</name>
    <dbReference type="NCBI Taxonomy" id="1784714"/>
    <lineage>
        <taxon>Bacteria</taxon>
        <taxon>Pseudomonadati</taxon>
        <taxon>Bacteroidota</taxon>
        <taxon>Cytophagia</taxon>
        <taxon>Cytophagales</taxon>
        <taxon>Leadbetterellaceae</taxon>
        <taxon>Arcticibacterium</taxon>
    </lineage>
</organism>
<protein>
    <submittedName>
        <fullName evidence="2">DUF4281 domain-containing protein</fullName>
    </submittedName>
</protein>
<sequence>MTPSSIFSFGNAFVLLGWLLLLILPHWKYTQTLVLNGVILLLAVIYAYLVIKDLGSFEMDSFNSLASVKALFTTDTAIAIGWLHYLAFDLFVGAYVVRKSKEVGLARWVYSLILPFVFMFGPVGYVMFVLVKMVKTKSLAE</sequence>
<dbReference type="RefSeq" id="WP_111370986.1">
    <property type="nucleotide sequence ID" value="NZ_CP029480.1"/>
</dbReference>
<dbReference type="AlphaFoldDB" id="A0A2Z4G9R0"/>
<dbReference type="Pfam" id="PF14108">
    <property type="entry name" value="ABA4-like"/>
    <property type="match status" value="1"/>
</dbReference>
<dbReference type="EMBL" id="CP029480">
    <property type="protein sequence ID" value="AWV97884.1"/>
    <property type="molecule type" value="Genomic_DNA"/>
</dbReference>
<accession>A0A2Z4G9R0</accession>